<dbReference type="PROSITE" id="PS51379">
    <property type="entry name" value="4FE4S_FER_2"/>
    <property type="match status" value="1"/>
</dbReference>
<evidence type="ECO:0000313" key="2">
    <source>
        <dbReference type="EMBL" id="CUH59353.1"/>
    </source>
</evidence>
<gene>
    <name evidence="2" type="ORF">THS5294_00637</name>
</gene>
<evidence type="ECO:0000259" key="1">
    <source>
        <dbReference type="PROSITE" id="PS51379"/>
    </source>
</evidence>
<evidence type="ECO:0000313" key="3">
    <source>
        <dbReference type="Proteomes" id="UP000051298"/>
    </source>
</evidence>
<dbReference type="AlphaFoldDB" id="A0A0P1EWC1"/>
<name>A0A0P1EWC1_9RHOB</name>
<sequence>MAVNEGGPHLSLYNGGRMGADAVPLFDKILPPEAPTFPSPCDRGTVRPMIYDTLQTEARQRGLVLLGGFHPNAEDACPTGTKTLLLFGPDPKGFWPILKSAPEFQTADAVDCWSRRVLGTWACELGAKALFPFGNPLRPFISWALRSGRCHLSPATLLVHDTYGLMVSFRGALALKEYVELPPPPPSPCSACVDKPCIAACPVGALRSGYDTDKCHTHLDTPGNDCMAKGCRARRACPISPQRPDAQSAHHMRYFHQ</sequence>
<feature type="domain" description="4Fe-4S ferredoxin-type" evidence="1">
    <location>
        <begin position="180"/>
        <end position="211"/>
    </location>
</feature>
<accession>A0A0P1EWC1</accession>
<dbReference type="EMBL" id="CYRX01000009">
    <property type="protein sequence ID" value="CUH59353.1"/>
    <property type="molecule type" value="Genomic_DNA"/>
</dbReference>
<dbReference type="InterPro" id="IPR017896">
    <property type="entry name" value="4Fe4S_Fe-S-bd"/>
</dbReference>
<reference evidence="2 3" key="1">
    <citation type="submission" date="2015-09" db="EMBL/GenBank/DDBJ databases">
        <authorList>
            <consortium name="Swine Surveillance"/>
        </authorList>
    </citation>
    <scope>NUCLEOTIDE SEQUENCE [LARGE SCALE GENOMIC DNA]</scope>
    <source>
        <strain evidence="2 3">CECT 5294</strain>
    </source>
</reference>
<protein>
    <recommendedName>
        <fullName evidence="1">4Fe-4S ferredoxin-type domain-containing protein</fullName>
    </recommendedName>
</protein>
<proteinExistence type="predicted"/>
<dbReference type="Proteomes" id="UP000051298">
    <property type="component" value="Unassembled WGS sequence"/>
</dbReference>
<organism evidence="2 3">
    <name type="scientific">Thalassobacter stenotrophicus</name>
    <dbReference type="NCBI Taxonomy" id="266809"/>
    <lineage>
        <taxon>Bacteria</taxon>
        <taxon>Pseudomonadati</taxon>
        <taxon>Pseudomonadota</taxon>
        <taxon>Alphaproteobacteria</taxon>
        <taxon>Rhodobacterales</taxon>
        <taxon>Roseobacteraceae</taxon>
        <taxon>Thalassobacter</taxon>
    </lineage>
</organism>